<keyword evidence="2" id="KW-0560">Oxidoreductase</keyword>
<organism evidence="2">
    <name type="scientific">Caldilineaceae bacterium SB0664_bin_27</name>
    <dbReference type="NCBI Taxonomy" id="2605260"/>
    <lineage>
        <taxon>Bacteria</taxon>
        <taxon>Bacillati</taxon>
        <taxon>Chloroflexota</taxon>
        <taxon>Caldilineae</taxon>
        <taxon>Caldilineales</taxon>
        <taxon>Caldilineaceae</taxon>
    </lineage>
</organism>
<name>A0A6B0YVD3_9CHLR</name>
<dbReference type="EMBL" id="VXRG01000067">
    <property type="protein sequence ID" value="MXY93398.1"/>
    <property type="molecule type" value="Genomic_DNA"/>
</dbReference>
<evidence type="ECO:0000313" key="2">
    <source>
        <dbReference type="EMBL" id="MXY93398.1"/>
    </source>
</evidence>
<dbReference type="PANTHER" id="PTHR40128">
    <property type="entry name" value="EXPRESSED PROTEIN"/>
    <property type="match status" value="1"/>
</dbReference>
<evidence type="ECO:0000256" key="1">
    <source>
        <dbReference type="SAM" id="MobiDB-lite"/>
    </source>
</evidence>
<keyword evidence="2" id="KW-0223">Dioxygenase</keyword>
<dbReference type="GO" id="GO:0016706">
    <property type="term" value="F:2-oxoglutarate-dependent dioxygenase activity"/>
    <property type="evidence" value="ECO:0007669"/>
    <property type="project" value="UniProtKB-ARBA"/>
</dbReference>
<proteinExistence type="predicted"/>
<sequence length="310" mass="34720">MTQDSVLTVHGRPLGSGSDSLGELRSSADAEKDFKELNCRFEEDGYLYLPGLLNRDTLLAARLTMLEALADQDFIDTDYPLNDGVAKREVSVSAQEMVGLSKNNESLRQTLYGGPMIAFYEQFLGGPIRPLDFTWCRVKSSGTETATNPHYDIVFMGRGTKNLYTSWTPLGDIPRQMGGLMVLENSHRQEEIKETYGQSDVDVYCTNEPDSHETETGEKRWQGSGTGTYANDAIALREELDSRWLTTDYELGDLLVFSMYTMHASMDNLTNRLRLSTDTRYQLASDPVDERWIGENPIAHGPVAKKGIIC</sequence>
<dbReference type="InterPro" id="IPR008775">
    <property type="entry name" value="Phytyl_CoA_dOase-like"/>
</dbReference>
<protein>
    <submittedName>
        <fullName evidence="2">Phytanoyl-CoA dioxygenase family protein</fullName>
    </submittedName>
</protein>
<reference evidence="2" key="1">
    <citation type="submission" date="2019-09" db="EMBL/GenBank/DDBJ databases">
        <title>Characterisation of the sponge microbiome using genome-centric metagenomics.</title>
        <authorList>
            <person name="Engelberts J.P."/>
            <person name="Robbins S.J."/>
            <person name="De Goeij J.M."/>
            <person name="Aranda M."/>
            <person name="Bell S.C."/>
            <person name="Webster N.S."/>
        </authorList>
    </citation>
    <scope>NUCLEOTIDE SEQUENCE</scope>
    <source>
        <strain evidence="2">SB0664_bin_27</strain>
    </source>
</reference>
<comment type="caution">
    <text evidence="2">The sequence shown here is derived from an EMBL/GenBank/DDBJ whole genome shotgun (WGS) entry which is preliminary data.</text>
</comment>
<feature type="region of interest" description="Disordered" evidence="1">
    <location>
        <begin position="1"/>
        <end position="24"/>
    </location>
</feature>
<dbReference type="SUPFAM" id="SSF51197">
    <property type="entry name" value="Clavaminate synthase-like"/>
    <property type="match status" value="1"/>
</dbReference>
<dbReference type="AlphaFoldDB" id="A0A6B0YVD3"/>
<dbReference type="Pfam" id="PF05721">
    <property type="entry name" value="PhyH"/>
    <property type="match status" value="1"/>
</dbReference>
<gene>
    <name evidence="2" type="ORF">F4Y42_08125</name>
</gene>
<dbReference type="Gene3D" id="2.60.120.620">
    <property type="entry name" value="q2cbj1_9rhob like domain"/>
    <property type="match status" value="1"/>
</dbReference>
<dbReference type="PANTHER" id="PTHR40128:SF1">
    <property type="entry name" value="PHYTANOYL-COA HYDROXYLASE"/>
    <property type="match status" value="1"/>
</dbReference>
<accession>A0A6B0YVD3</accession>